<accession>A0A2V1DAP6</accession>
<name>A0A2V1DAP6_9PLEO</name>
<feature type="compositionally biased region" description="Gly residues" evidence="1">
    <location>
        <begin position="106"/>
        <end position="129"/>
    </location>
</feature>
<dbReference type="EMBL" id="KZ805527">
    <property type="protein sequence ID" value="PVH94613.1"/>
    <property type="molecule type" value="Genomic_DNA"/>
</dbReference>
<organism evidence="2 3">
    <name type="scientific">Periconia macrospinosa</name>
    <dbReference type="NCBI Taxonomy" id="97972"/>
    <lineage>
        <taxon>Eukaryota</taxon>
        <taxon>Fungi</taxon>
        <taxon>Dikarya</taxon>
        <taxon>Ascomycota</taxon>
        <taxon>Pezizomycotina</taxon>
        <taxon>Dothideomycetes</taxon>
        <taxon>Pleosporomycetidae</taxon>
        <taxon>Pleosporales</taxon>
        <taxon>Massarineae</taxon>
        <taxon>Periconiaceae</taxon>
        <taxon>Periconia</taxon>
    </lineage>
</organism>
<reference evidence="2 3" key="1">
    <citation type="journal article" date="2018" name="Sci. Rep.">
        <title>Comparative genomics provides insights into the lifestyle and reveals functional heterogeneity of dark septate endophytic fungi.</title>
        <authorList>
            <person name="Knapp D.G."/>
            <person name="Nemeth J.B."/>
            <person name="Barry K."/>
            <person name="Hainaut M."/>
            <person name="Henrissat B."/>
            <person name="Johnson J."/>
            <person name="Kuo A."/>
            <person name="Lim J.H.P."/>
            <person name="Lipzen A."/>
            <person name="Nolan M."/>
            <person name="Ohm R.A."/>
            <person name="Tamas L."/>
            <person name="Grigoriev I.V."/>
            <person name="Spatafora J.W."/>
            <person name="Nagy L.G."/>
            <person name="Kovacs G.M."/>
        </authorList>
    </citation>
    <scope>NUCLEOTIDE SEQUENCE [LARGE SCALE GENOMIC DNA]</scope>
    <source>
        <strain evidence="2 3">DSE2036</strain>
    </source>
</reference>
<evidence type="ECO:0000313" key="3">
    <source>
        <dbReference type="Proteomes" id="UP000244855"/>
    </source>
</evidence>
<evidence type="ECO:0000313" key="2">
    <source>
        <dbReference type="EMBL" id="PVH94613.1"/>
    </source>
</evidence>
<protein>
    <submittedName>
        <fullName evidence="2">Uncharacterized protein</fullName>
    </submittedName>
</protein>
<dbReference type="Proteomes" id="UP000244855">
    <property type="component" value="Unassembled WGS sequence"/>
</dbReference>
<sequence length="146" mass="15435">MITMGSVRIFTLSKFHVLKRTARAKNKHLSKNKKMYKRYSGGYLYMFSKRACKNGETKHVFTVLRAILQRHDFFSTPLRENNPLNSDLQSPSSHSEDHGQSQSGDVGLGHGASVGGGGGGRGGSGGTGAGARARGAAAGGAGRGRT</sequence>
<gene>
    <name evidence="2" type="ORF">DM02DRAFT_185242</name>
</gene>
<feature type="compositionally biased region" description="Gly residues" evidence="1">
    <location>
        <begin position="137"/>
        <end position="146"/>
    </location>
</feature>
<feature type="region of interest" description="Disordered" evidence="1">
    <location>
        <begin position="75"/>
        <end position="146"/>
    </location>
</feature>
<proteinExistence type="predicted"/>
<keyword evidence="3" id="KW-1185">Reference proteome</keyword>
<feature type="compositionally biased region" description="Polar residues" evidence="1">
    <location>
        <begin position="78"/>
        <end position="93"/>
    </location>
</feature>
<evidence type="ECO:0000256" key="1">
    <source>
        <dbReference type="SAM" id="MobiDB-lite"/>
    </source>
</evidence>
<dbReference type="AlphaFoldDB" id="A0A2V1DAP6"/>